<evidence type="ECO:0000313" key="2">
    <source>
        <dbReference type="EMBL" id="CAH1200404.1"/>
    </source>
</evidence>
<gene>
    <name evidence="2" type="ORF">PAECIP111891_01740</name>
</gene>
<evidence type="ECO:0000313" key="3">
    <source>
        <dbReference type="Proteomes" id="UP000838821"/>
    </source>
</evidence>
<dbReference type="EMBL" id="CAKMMW010000003">
    <property type="protein sequence ID" value="CAH1200404.1"/>
    <property type="molecule type" value="Genomic_DNA"/>
</dbReference>
<keyword evidence="1" id="KW-1133">Transmembrane helix</keyword>
<comment type="caution">
    <text evidence="2">The sequence shown here is derived from an EMBL/GenBank/DDBJ whole genome shotgun (WGS) entry which is preliminary data.</text>
</comment>
<dbReference type="RefSeq" id="WP_276574820.1">
    <property type="nucleotide sequence ID" value="NZ_CAKMMW010000003.1"/>
</dbReference>
<proteinExistence type="predicted"/>
<dbReference type="Proteomes" id="UP000838821">
    <property type="component" value="Unassembled WGS sequence"/>
</dbReference>
<dbReference type="Pfam" id="PF19539">
    <property type="entry name" value="DUF6063"/>
    <property type="match status" value="1"/>
</dbReference>
<organism evidence="2 3">
    <name type="scientific">Paenibacillus allorhizoplanae</name>
    <dbReference type="NCBI Taxonomy" id="2905648"/>
    <lineage>
        <taxon>Bacteria</taxon>
        <taxon>Bacillati</taxon>
        <taxon>Bacillota</taxon>
        <taxon>Bacilli</taxon>
        <taxon>Bacillales</taxon>
        <taxon>Paenibacillaceae</taxon>
        <taxon>Paenibacillus</taxon>
    </lineage>
</organism>
<accession>A0ABM9C1J3</accession>
<keyword evidence="1" id="KW-0472">Membrane</keyword>
<feature type="transmembrane region" description="Helical" evidence="1">
    <location>
        <begin position="94"/>
        <end position="112"/>
    </location>
</feature>
<evidence type="ECO:0000256" key="1">
    <source>
        <dbReference type="SAM" id="Phobius"/>
    </source>
</evidence>
<sequence length="254" mass="29299">MTIGLENGTVMKAFRIYTLLARDNEVGKEWLQVYMADDVVRGLVDQFAREVDCVTIIAGEQLYMIPETRLSPFHMNNEVIKRTYLRANAVNADLYLMYVSIIVLIGAFYDSYQTMEPTRSFIGIEEWTALVNERIALLKTHPEAELIEMEKEFSYNWTALIEKWSAMDDIKETAARQSGNTISRVSFMDSVRKFLIAQELVIDIGNQEITLTEKAKVVVQRYFMELEYNRGILEFLYQSHDAFEGEGSEHASDL</sequence>
<reference evidence="2" key="1">
    <citation type="submission" date="2022-01" db="EMBL/GenBank/DDBJ databases">
        <authorList>
            <person name="Criscuolo A."/>
        </authorList>
    </citation>
    <scope>NUCLEOTIDE SEQUENCE</scope>
    <source>
        <strain evidence="2">CIP111891</strain>
    </source>
</reference>
<evidence type="ECO:0008006" key="4">
    <source>
        <dbReference type="Google" id="ProtNLM"/>
    </source>
</evidence>
<keyword evidence="1" id="KW-0812">Transmembrane</keyword>
<protein>
    <recommendedName>
        <fullName evidence="4">Non-ribosomal peptide synthetase module</fullName>
    </recommendedName>
</protein>
<dbReference type="InterPro" id="IPR045707">
    <property type="entry name" value="DUF6063"/>
</dbReference>
<name>A0ABM9C1J3_9BACL</name>
<keyword evidence="3" id="KW-1185">Reference proteome</keyword>